<reference evidence="2" key="1">
    <citation type="submission" date="2021-01" db="EMBL/GenBank/DDBJ databases">
        <authorList>
            <person name="Eckstrom K.M.E."/>
        </authorList>
    </citation>
    <scope>NUCLEOTIDE SEQUENCE</scope>
    <source>
        <strain evidence="2">UVCC 0001</strain>
    </source>
</reference>
<name>A0AAD9IF75_PROWI</name>
<dbReference type="AlphaFoldDB" id="A0AAD9IF75"/>
<dbReference type="EMBL" id="JASFZW010000007">
    <property type="protein sequence ID" value="KAK2077286.1"/>
    <property type="molecule type" value="Genomic_DNA"/>
</dbReference>
<dbReference type="Proteomes" id="UP001255856">
    <property type="component" value="Unassembled WGS sequence"/>
</dbReference>
<evidence type="ECO:0000313" key="3">
    <source>
        <dbReference type="Proteomes" id="UP001255856"/>
    </source>
</evidence>
<comment type="caution">
    <text evidence="2">The sequence shown here is derived from an EMBL/GenBank/DDBJ whole genome shotgun (WGS) entry which is preliminary data.</text>
</comment>
<evidence type="ECO:0000313" key="2">
    <source>
        <dbReference type="EMBL" id="KAK2077286.1"/>
    </source>
</evidence>
<keyword evidence="3" id="KW-1185">Reference proteome</keyword>
<sequence length="220" mass="23274">MVEPCLGNGLVAPAGSGIDDAAWAQLMEDLSSSLSDDDCIVGESLLLPEYEGESRNMELVRGALPDEEAADEKSSDEEAGDSYASSLADIFEDSESTIEELLTEFESSISDVFGDPEASDDELLIPAEGGLPDLFYGALPSVHMTLDEASSICSEDMHEDDGAAEGAGSTDDQALAPVAGDNCAASEEAEREARLDRLTERLNALLSSITYLEDRAGPRQ</sequence>
<proteinExistence type="predicted"/>
<accession>A0AAD9IF75</accession>
<protein>
    <submittedName>
        <fullName evidence="2">Uncharacterized protein</fullName>
    </submittedName>
</protein>
<evidence type="ECO:0000256" key="1">
    <source>
        <dbReference type="SAM" id="MobiDB-lite"/>
    </source>
</evidence>
<organism evidence="2 3">
    <name type="scientific">Prototheca wickerhamii</name>
    <dbReference type="NCBI Taxonomy" id="3111"/>
    <lineage>
        <taxon>Eukaryota</taxon>
        <taxon>Viridiplantae</taxon>
        <taxon>Chlorophyta</taxon>
        <taxon>core chlorophytes</taxon>
        <taxon>Trebouxiophyceae</taxon>
        <taxon>Chlorellales</taxon>
        <taxon>Chlorellaceae</taxon>
        <taxon>Prototheca</taxon>
    </lineage>
</organism>
<gene>
    <name evidence="2" type="ORF">QBZ16_004920</name>
</gene>
<feature type="region of interest" description="Disordered" evidence="1">
    <location>
        <begin position="157"/>
        <end position="188"/>
    </location>
</feature>